<keyword evidence="2" id="KW-1185">Reference proteome</keyword>
<dbReference type="Pfam" id="PF14099">
    <property type="entry name" value="Polysacc_lyase"/>
    <property type="match status" value="1"/>
</dbReference>
<dbReference type="RefSeq" id="WP_145312694.1">
    <property type="nucleotide sequence ID" value="NZ_CP037452.1"/>
</dbReference>
<accession>A0A518IJL6</accession>
<dbReference type="AlphaFoldDB" id="A0A518IJL6"/>
<dbReference type="Gene3D" id="2.60.120.200">
    <property type="match status" value="1"/>
</dbReference>
<evidence type="ECO:0000313" key="2">
    <source>
        <dbReference type="Proteomes" id="UP000318313"/>
    </source>
</evidence>
<proteinExistence type="predicted"/>
<dbReference type="EMBL" id="CP037452">
    <property type="protein sequence ID" value="QDV53281.1"/>
    <property type="molecule type" value="Genomic_DNA"/>
</dbReference>
<organism evidence="1 2">
    <name type="scientific">Gimesia fumaroli</name>
    <dbReference type="NCBI Taxonomy" id="2527976"/>
    <lineage>
        <taxon>Bacteria</taxon>
        <taxon>Pseudomonadati</taxon>
        <taxon>Planctomycetota</taxon>
        <taxon>Planctomycetia</taxon>
        <taxon>Planctomycetales</taxon>
        <taxon>Planctomycetaceae</taxon>
        <taxon>Gimesia</taxon>
    </lineage>
</organism>
<protein>
    <submittedName>
        <fullName evidence="1">Uncharacterized protein</fullName>
    </submittedName>
</protein>
<sequence>MLSNPILFGITGNIRIEDGQAVAEYSSNGRSEARFEQTKRDRTHVAYSFRMERPAPGKFLCVLQFHDWWQVPQFDKPTSFMATHPPILFYVKNDELWLQTNVLTGRISHNFEKQWLEITETDRQHHLIQPFEDGTWTDLDVEIEWSKERIHTLQ</sequence>
<dbReference type="KEGG" id="gfm:Enr17x_53550"/>
<reference evidence="1 2" key="1">
    <citation type="submission" date="2019-03" db="EMBL/GenBank/DDBJ databases">
        <title>Deep-cultivation of Planctomycetes and their phenomic and genomic characterization uncovers novel biology.</title>
        <authorList>
            <person name="Wiegand S."/>
            <person name="Jogler M."/>
            <person name="Boedeker C."/>
            <person name="Pinto D."/>
            <person name="Vollmers J."/>
            <person name="Rivas-Marin E."/>
            <person name="Kohn T."/>
            <person name="Peeters S.H."/>
            <person name="Heuer A."/>
            <person name="Rast P."/>
            <person name="Oberbeckmann S."/>
            <person name="Bunk B."/>
            <person name="Jeske O."/>
            <person name="Meyerdierks A."/>
            <person name="Storesund J.E."/>
            <person name="Kallscheuer N."/>
            <person name="Luecker S."/>
            <person name="Lage O.M."/>
            <person name="Pohl T."/>
            <person name="Merkel B.J."/>
            <person name="Hornburger P."/>
            <person name="Mueller R.-W."/>
            <person name="Bruemmer F."/>
            <person name="Labrenz M."/>
            <person name="Spormann A.M."/>
            <person name="Op den Camp H."/>
            <person name="Overmann J."/>
            <person name="Amann R."/>
            <person name="Jetten M.S.M."/>
            <person name="Mascher T."/>
            <person name="Medema M.H."/>
            <person name="Devos D.P."/>
            <person name="Kaster A.-K."/>
            <person name="Ovreas L."/>
            <person name="Rohde M."/>
            <person name="Galperin M.Y."/>
            <person name="Jogler C."/>
        </authorList>
    </citation>
    <scope>NUCLEOTIDE SEQUENCE [LARGE SCALE GENOMIC DNA]</scope>
    <source>
        <strain evidence="1 2">Enr17</strain>
    </source>
</reference>
<dbReference type="InterPro" id="IPR025975">
    <property type="entry name" value="Polysacc_lyase"/>
</dbReference>
<gene>
    <name evidence="1" type="ORF">Enr17x_53550</name>
</gene>
<dbReference type="OrthoDB" id="9919133at2"/>
<dbReference type="Proteomes" id="UP000318313">
    <property type="component" value="Chromosome"/>
</dbReference>
<evidence type="ECO:0000313" key="1">
    <source>
        <dbReference type="EMBL" id="QDV53281.1"/>
    </source>
</evidence>
<name>A0A518IJL6_9PLAN</name>